<reference evidence="1" key="1">
    <citation type="submission" date="2014-09" db="EMBL/GenBank/DDBJ databases">
        <authorList>
            <person name="Magalhaes I.L.F."/>
            <person name="Oliveira U."/>
            <person name="Santos F.R."/>
            <person name="Vidigal T.H.D.A."/>
            <person name="Brescovit A.D."/>
            <person name="Santos A.J."/>
        </authorList>
    </citation>
    <scope>NUCLEOTIDE SEQUENCE</scope>
    <source>
        <tissue evidence="1">Shoot tissue taken approximately 20 cm above the soil surface</tissue>
    </source>
</reference>
<accession>A0A0A8YQ83</accession>
<proteinExistence type="predicted"/>
<sequence length="10" mass="1097">MGRRPALSIP</sequence>
<evidence type="ECO:0000313" key="1">
    <source>
        <dbReference type="EMBL" id="JAD28939.1"/>
    </source>
</evidence>
<organism evidence="1">
    <name type="scientific">Arundo donax</name>
    <name type="common">Giant reed</name>
    <name type="synonym">Donax arundinaceus</name>
    <dbReference type="NCBI Taxonomy" id="35708"/>
    <lineage>
        <taxon>Eukaryota</taxon>
        <taxon>Viridiplantae</taxon>
        <taxon>Streptophyta</taxon>
        <taxon>Embryophyta</taxon>
        <taxon>Tracheophyta</taxon>
        <taxon>Spermatophyta</taxon>
        <taxon>Magnoliopsida</taxon>
        <taxon>Liliopsida</taxon>
        <taxon>Poales</taxon>
        <taxon>Poaceae</taxon>
        <taxon>PACMAD clade</taxon>
        <taxon>Arundinoideae</taxon>
        <taxon>Arundineae</taxon>
        <taxon>Arundo</taxon>
    </lineage>
</organism>
<reference evidence="1" key="2">
    <citation type="journal article" date="2015" name="Data Brief">
        <title>Shoot transcriptome of the giant reed, Arundo donax.</title>
        <authorList>
            <person name="Barrero R.A."/>
            <person name="Guerrero F.D."/>
            <person name="Moolhuijzen P."/>
            <person name="Goolsby J.A."/>
            <person name="Tidwell J."/>
            <person name="Bellgard S.E."/>
            <person name="Bellgard M.I."/>
        </authorList>
    </citation>
    <scope>NUCLEOTIDE SEQUENCE</scope>
    <source>
        <tissue evidence="1">Shoot tissue taken approximately 20 cm above the soil surface</tissue>
    </source>
</reference>
<name>A0A0A8YQ83_ARUDO</name>
<dbReference type="EMBL" id="GBRH01268956">
    <property type="protein sequence ID" value="JAD28939.1"/>
    <property type="molecule type" value="Transcribed_RNA"/>
</dbReference>
<protein>
    <submittedName>
        <fullName evidence="1">Uncharacterized protein</fullName>
    </submittedName>
</protein>